<comment type="caution">
    <text evidence="2">The sequence shown here is derived from an EMBL/GenBank/DDBJ whole genome shotgun (WGS) entry which is preliminary data.</text>
</comment>
<gene>
    <name evidence="2" type="ORF">VFPBJ_06356</name>
    <name evidence="1" type="ORF">VFPFJ_11234</name>
</gene>
<name>A0A179GK35_PURLI</name>
<dbReference type="AlphaFoldDB" id="A0A179GK35"/>
<reference evidence="2 3" key="1">
    <citation type="submission" date="2016-01" db="EMBL/GenBank/DDBJ databases">
        <title>Biosynthesis of antibiotic leucinostatins and their inhibition on Phytophthora in bio-control Purpureocillium lilacinum.</title>
        <authorList>
            <person name="Wang G."/>
            <person name="Liu Z."/>
            <person name="Lin R."/>
            <person name="Li E."/>
            <person name="Mao Z."/>
            <person name="Ling J."/>
            <person name="Yin W."/>
            <person name="Xie B."/>
        </authorList>
    </citation>
    <scope>NUCLEOTIDE SEQUENCE [LARGE SCALE GENOMIC DNA]</scope>
    <source>
        <strain evidence="2">PLBJ-1</strain>
        <strain evidence="1">PLFJ-1</strain>
    </source>
</reference>
<organism evidence="2 3">
    <name type="scientific">Purpureocillium lilacinum</name>
    <name type="common">Paecilomyces lilacinus</name>
    <dbReference type="NCBI Taxonomy" id="33203"/>
    <lineage>
        <taxon>Eukaryota</taxon>
        <taxon>Fungi</taxon>
        <taxon>Dikarya</taxon>
        <taxon>Ascomycota</taxon>
        <taxon>Pezizomycotina</taxon>
        <taxon>Sordariomycetes</taxon>
        <taxon>Hypocreomycetidae</taxon>
        <taxon>Hypocreales</taxon>
        <taxon>Ophiocordycipitaceae</taxon>
        <taxon>Purpureocillium</taxon>
    </lineage>
</organism>
<dbReference type="EMBL" id="LSBI01000024">
    <property type="protein sequence ID" value="OAQ65699.1"/>
    <property type="molecule type" value="Genomic_DNA"/>
</dbReference>
<dbReference type="EMBL" id="LSBH01000005">
    <property type="protein sequence ID" value="OAQ78237.1"/>
    <property type="molecule type" value="Genomic_DNA"/>
</dbReference>
<sequence>MPMPSTIRIIKATTIQNAATGRPRIRFRLVSPFCASFVVVGGTTTSGAASPVFSHGASCLY</sequence>
<evidence type="ECO:0000313" key="2">
    <source>
        <dbReference type="EMBL" id="OAQ78237.1"/>
    </source>
</evidence>
<proteinExistence type="predicted"/>
<protein>
    <submittedName>
        <fullName evidence="2">Uncharacterized protein</fullName>
    </submittedName>
</protein>
<accession>A0A179GK35</accession>
<dbReference type="Proteomes" id="UP000078240">
    <property type="component" value="Unassembled WGS sequence"/>
</dbReference>
<evidence type="ECO:0000313" key="1">
    <source>
        <dbReference type="EMBL" id="OAQ65699.1"/>
    </source>
</evidence>
<dbReference type="Proteomes" id="UP000078340">
    <property type="component" value="Unassembled WGS sequence"/>
</dbReference>
<evidence type="ECO:0000313" key="3">
    <source>
        <dbReference type="Proteomes" id="UP000078240"/>
    </source>
</evidence>